<feature type="domain" description="AMP-binding enzyme C-terminal" evidence="3">
    <location>
        <begin position="388"/>
        <end position="461"/>
    </location>
</feature>
<dbReference type="EMBL" id="KJ721165">
    <property type="protein sequence ID" value="AIE54254.1"/>
    <property type="molecule type" value="Genomic_DNA"/>
</dbReference>
<protein>
    <submittedName>
        <fullName evidence="4">Pau34</fullName>
    </submittedName>
</protein>
<sequence length="478" mass="50126">MLVDVMTSALRAHGGRIAVADRRTRLGYAELDRVSGEQANVVRALLPGVDRPRVGIQAGNSAAYVVAYVALLKAGCVPFLIDRVSGPRETAAVQEDCGLDLLVHEEETPVPAHGTRCGHLGPLLVSRFASLEERPELHEETEVCRFTSGSTGRPSCIEFRGRAVHRAAANWAEGTGLTGGDTILCFAALSNGLAFNTSLLSAFLVGAPLHLASGLPTAGAVSRTLAASGATRLVGFPALYESLVRRPADRQLFARLRMAVSSAAPLDPGTKREFTERTGVPLHNYFGVAEAGPLTFAADPTTTPGLGRPLPGVVLRAGTAGAPGVVEVHSESMGTRYLNVPGLLESRTGQDGYYRTGDIGYLAEESLVLTGRTSQVINIGGRKVDATEVTEVLRSAEGVRDAVVLEVTDRHGASALAAVVAADPGLDPAGPRKHLAASLAPYKTPSLMRIVPEIPRGSAGKPATALLRSLFDVSEETE</sequence>
<dbReference type="CDD" id="cd04433">
    <property type="entry name" value="AFD_class_I"/>
    <property type="match status" value="1"/>
</dbReference>
<dbReference type="GO" id="GO:0006631">
    <property type="term" value="P:fatty acid metabolic process"/>
    <property type="evidence" value="ECO:0007669"/>
    <property type="project" value="TreeGrafter"/>
</dbReference>
<evidence type="ECO:0000256" key="1">
    <source>
        <dbReference type="ARBA" id="ARBA00006432"/>
    </source>
</evidence>
<dbReference type="InterPro" id="IPR042099">
    <property type="entry name" value="ANL_N_sf"/>
</dbReference>
<dbReference type="InterPro" id="IPR025110">
    <property type="entry name" value="AMP-bd_C"/>
</dbReference>
<evidence type="ECO:0000259" key="3">
    <source>
        <dbReference type="Pfam" id="PF13193"/>
    </source>
</evidence>
<name>A0A075EYQ8_9ACTN</name>
<dbReference type="InterPro" id="IPR045851">
    <property type="entry name" value="AMP-bd_C_sf"/>
</dbReference>
<organism evidence="4">
    <name type="scientific">Streptomyces sp. YN86</name>
    <dbReference type="NCBI Taxonomy" id="1484062"/>
    <lineage>
        <taxon>Bacteria</taxon>
        <taxon>Bacillati</taxon>
        <taxon>Actinomycetota</taxon>
        <taxon>Actinomycetes</taxon>
        <taxon>Kitasatosporales</taxon>
        <taxon>Streptomycetaceae</taxon>
        <taxon>Streptomyces</taxon>
    </lineage>
</organism>
<dbReference type="PANTHER" id="PTHR43201">
    <property type="entry name" value="ACYL-COA SYNTHETASE"/>
    <property type="match status" value="1"/>
</dbReference>
<accession>A0A075EYQ8</accession>
<dbReference type="Gene3D" id="3.30.300.30">
    <property type="match status" value="1"/>
</dbReference>
<feature type="domain" description="AMP-dependent synthetase/ligase" evidence="2">
    <location>
        <begin position="10"/>
        <end position="315"/>
    </location>
</feature>
<evidence type="ECO:0000313" key="4">
    <source>
        <dbReference type="EMBL" id="AIE54254.1"/>
    </source>
</evidence>
<dbReference type="PANTHER" id="PTHR43201:SF8">
    <property type="entry name" value="ACYL-COA SYNTHETASE FAMILY MEMBER 3"/>
    <property type="match status" value="1"/>
</dbReference>
<proteinExistence type="inferred from homology"/>
<dbReference type="InterPro" id="IPR000873">
    <property type="entry name" value="AMP-dep_synth/lig_dom"/>
</dbReference>
<dbReference type="SUPFAM" id="SSF56801">
    <property type="entry name" value="Acetyl-CoA synthetase-like"/>
    <property type="match status" value="1"/>
</dbReference>
<reference evidence="4" key="1">
    <citation type="submission" date="2014-04" db="EMBL/GenBank/DDBJ databases">
        <title>paulomycin gene cluster in Streptomyces sp. YN86.</title>
        <authorList>
            <person name="Li J."/>
            <person name="Xie Z."/>
            <person name="Chen Y."/>
        </authorList>
    </citation>
    <scope>NUCLEOTIDE SEQUENCE</scope>
    <source>
        <strain evidence="4">YN86</strain>
    </source>
</reference>
<evidence type="ECO:0000259" key="2">
    <source>
        <dbReference type="Pfam" id="PF00501"/>
    </source>
</evidence>
<comment type="similarity">
    <text evidence="1">Belongs to the ATP-dependent AMP-binding enzyme family.</text>
</comment>
<dbReference type="Gene3D" id="3.40.50.12780">
    <property type="entry name" value="N-terminal domain of ligase-like"/>
    <property type="match status" value="1"/>
</dbReference>
<dbReference type="GO" id="GO:0031956">
    <property type="term" value="F:medium-chain fatty acid-CoA ligase activity"/>
    <property type="evidence" value="ECO:0007669"/>
    <property type="project" value="TreeGrafter"/>
</dbReference>
<dbReference type="Pfam" id="PF00501">
    <property type="entry name" value="AMP-binding"/>
    <property type="match status" value="1"/>
</dbReference>
<dbReference type="Pfam" id="PF13193">
    <property type="entry name" value="AMP-binding_C"/>
    <property type="match status" value="1"/>
</dbReference>
<dbReference type="AlphaFoldDB" id="A0A075EYQ8"/>